<keyword evidence="3" id="KW-1185">Reference proteome</keyword>
<dbReference type="PANTHER" id="PTHR36842:SF1">
    <property type="entry name" value="PROTEIN TOLB"/>
    <property type="match status" value="1"/>
</dbReference>
<protein>
    <submittedName>
        <fullName evidence="2">WD40 repeat protein</fullName>
    </submittedName>
</protein>
<dbReference type="Proteomes" id="UP000249239">
    <property type="component" value="Unassembled WGS sequence"/>
</dbReference>
<dbReference type="SUPFAM" id="SSF82171">
    <property type="entry name" value="DPP6 N-terminal domain-like"/>
    <property type="match status" value="1"/>
</dbReference>
<reference evidence="2 3" key="1">
    <citation type="submission" date="2018-06" db="EMBL/GenBank/DDBJ databases">
        <title>Genomic Encyclopedia of Archaeal and Bacterial Type Strains, Phase II (KMG-II): from individual species to whole genera.</title>
        <authorList>
            <person name="Goeker M."/>
        </authorList>
    </citation>
    <scope>NUCLEOTIDE SEQUENCE [LARGE SCALE GENOMIC DNA]</scope>
    <source>
        <strain evidence="2 3">DSM 6779</strain>
    </source>
</reference>
<name>A0A2W7NF98_9BACT</name>
<sequence>MLSGLIMGGALLLVTSCAGRVSPDEVRPDHPSIFPDYVGVTIPVGIAPLNFRMDSLTSGVEVEVVSSGGETLLVKGTDHIVFPETDWRDMVEQSTGDSLMLTVTALKDGRWVQYAPFAVHVSAHPIDATLVYRLIAPGYEVYSQMGIYQRQLASFKQTALVENTLVPGSCVNCHSFRQTAPGQMSLHMRGEIGGTIVKNGVEMQFLNTKTEQTLGNCVYPYWHPGGDYIAYSVNKTQQAFHIQQTKRVEVFDHASDVVVYHLPSKQLVSCDALRNDSVFETFPAFSPDGKWLYYCTAAVQPIPEGLKEIRYNLCRIAFDVQSGTFGQAADTLVDAVAKGKSVSFPRPSYDGRYLMYTLSDYGNFSIWHREADLWMLDLQTGQSRALTELNSDEVESYHSWSSNSRWVVFSSRRIDGLYTRLYLSCMDESGQFSKPFLLPQRHPGQNDALLFSYNVPEFVNGAVQMSPSEVEHLVKGAKTNVGYRNETSGVDLNIESE</sequence>
<dbReference type="AlphaFoldDB" id="A0A2W7NF98"/>
<dbReference type="PANTHER" id="PTHR36842">
    <property type="entry name" value="PROTEIN TOLB HOMOLOG"/>
    <property type="match status" value="1"/>
</dbReference>
<dbReference type="Gene3D" id="2.120.10.30">
    <property type="entry name" value="TolB, C-terminal domain"/>
    <property type="match status" value="2"/>
</dbReference>
<accession>A0A2W7NF98</accession>
<dbReference type="EMBL" id="QKZK01000011">
    <property type="protein sequence ID" value="PZX16827.1"/>
    <property type="molecule type" value="Genomic_DNA"/>
</dbReference>
<comment type="caution">
    <text evidence="2">The sequence shown here is derived from an EMBL/GenBank/DDBJ whole genome shotgun (WGS) entry which is preliminary data.</text>
</comment>
<comment type="similarity">
    <text evidence="1">Belongs to the TolB family.</text>
</comment>
<evidence type="ECO:0000313" key="2">
    <source>
        <dbReference type="EMBL" id="PZX16827.1"/>
    </source>
</evidence>
<evidence type="ECO:0000313" key="3">
    <source>
        <dbReference type="Proteomes" id="UP000249239"/>
    </source>
</evidence>
<evidence type="ECO:0000256" key="1">
    <source>
        <dbReference type="ARBA" id="ARBA00009820"/>
    </source>
</evidence>
<dbReference type="InterPro" id="IPR011042">
    <property type="entry name" value="6-blade_b-propeller_TolB-like"/>
</dbReference>
<organism evidence="2 3">
    <name type="scientific">Breznakibacter xylanolyticus</name>
    <dbReference type="NCBI Taxonomy" id="990"/>
    <lineage>
        <taxon>Bacteria</taxon>
        <taxon>Pseudomonadati</taxon>
        <taxon>Bacteroidota</taxon>
        <taxon>Bacteroidia</taxon>
        <taxon>Marinilabiliales</taxon>
        <taxon>Marinilabiliaceae</taxon>
        <taxon>Breznakibacter</taxon>
    </lineage>
</organism>
<gene>
    <name evidence="2" type="ORF">LX69_01641</name>
</gene>
<dbReference type="Pfam" id="PF07676">
    <property type="entry name" value="PD40"/>
    <property type="match status" value="2"/>
</dbReference>
<proteinExistence type="inferred from homology"/>
<dbReference type="InterPro" id="IPR011659">
    <property type="entry name" value="WD40"/>
</dbReference>